<sequence length="73" mass="8467">MTEGEEYLRMYPQLRKWINQCNACQDTGYKPELPKELSTYGGETSFAAKNLRKFFKPLPLNEIGLCAVCNRFN</sequence>
<proteinExistence type="predicted"/>
<keyword evidence="2" id="KW-1185">Reference proteome</keyword>
<gene>
    <name evidence="1" type="ORF">I8J29_22535</name>
</gene>
<protein>
    <submittedName>
        <fullName evidence="1">Uncharacterized protein</fullName>
    </submittedName>
</protein>
<evidence type="ECO:0000313" key="2">
    <source>
        <dbReference type="Proteomes" id="UP000670947"/>
    </source>
</evidence>
<reference evidence="1 2" key="1">
    <citation type="submission" date="2021-03" db="EMBL/GenBank/DDBJ databases">
        <title>Paenibacillus artemisicola MWE-103 whole genome sequence.</title>
        <authorList>
            <person name="Ham Y.J."/>
        </authorList>
    </citation>
    <scope>NUCLEOTIDE SEQUENCE [LARGE SCALE GENOMIC DNA]</scope>
    <source>
        <strain evidence="1 2">MWE-103</strain>
    </source>
</reference>
<comment type="caution">
    <text evidence="1">The sequence shown here is derived from an EMBL/GenBank/DDBJ whole genome shotgun (WGS) entry which is preliminary data.</text>
</comment>
<dbReference type="EMBL" id="JAGGDJ010000026">
    <property type="protein sequence ID" value="MBO7746985.1"/>
    <property type="molecule type" value="Genomic_DNA"/>
</dbReference>
<dbReference type="RefSeq" id="WP_208849723.1">
    <property type="nucleotide sequence ID" value="NZ_JAGGDJ010000026.1"/>
</dbReference>
<evidence type="ECO:0000313" key="1">
    <source>
        <dbReference type="EMBL" id="MBO7746985.1"/>
    </source>
</evidence>
<dbReference type="Proteomes" id="UP000670947">
    <property type="component" value="Unassembled WGS sequence"/>
</dbReference>
<accession>A0ABS3WF92</accession>
<name>A0ABS3WF92_9BACL</name>
<organism evidence="1 2">
    <name type="scientific">Paenibacillus artemisiicola</name>
    <dbReference type="NCBI Taxonomy" id="1172618"/>
    <lineage>
        <taxon>Bacteria</taxon>
        <taxon>Bacillati</taxon>
        <taxon>Bacillota</taxon>
        <taxon>Bacilli</taxon>
        <taxon>Bacillales</taxon>
        <taxon>Paenibacillaceae</taxon>
        <taxon>Paenibacillus</taxon>
    </lineage>
</organism>